<dbReference type="EMBL" id="UYJE01001193">
    <property type="protein sequence ID" value="VDI00001.1"/>
    <property type="molecule type" value="Genomic_DNA"/>
</dbReference>
<reference evidence="2" key="1">
    <citation type="submission" date="2018-11" db="EMBL/GenBank/DDBJ databases">
        <authorList>
            <person name="Alioto T."/>
            <person name="Alioto T."/>
        </authorList>
    </citation>
    <scope>NUCLEOTIDE SEQUENCE</scope>
</reference>
<evidence type="ECO:0000256" key="1">
    <source>
        <dbReference type="SAM" id="SignalP"/>
    </source>
</evidence>
<keyword evidence="1" id="KW-0732">Signal</keyword>
<proteinExistence type="predicted"/>
<evidence type="ECO:0000313" key="3">
    <source>
        <dbReference type="Proteomes" id="UP000596742"/>
    </source>
</evidence>
<dbReference type="AlphaFoldDB" id="A0A8B6C613"/>
<dbReference type="Proteomes" id="UP000596742">
    <property type="component" value="Unassembled WGS sequence"/>
</dbReference>
<dbReference type="Gene3D" id="2.10.70.10">
    <property type="entry name" value="Complement Module, domain 1"/>
    <property type="match status" value="1"/>
</dbReference>
<keyword evidence="3" id="KW-1185">Reference proteome</keyword>
<evidence type="ECO:0008006" key="4">
    <source>
        <dbReference type="Google" id="ProtNLM"/>
    </source>
</evidence>
<evidence type="ECO:0000313" key="2">
    <source>
        <dbReference type="EMBL" id="VDI00001.1"/>
    </source>
</evidence>
<comment type="caution">
    <text evidence="2">The sequence shown here is derived from an EMBL/GenBank/DDBJ whole genome shotgun (WGS) entry which is preliminary data.</text>
</comment>
<organism evidence="2 3">
    <name type="scientific">Mytilus galloprovincialis</name>
    <name type="common">Mediterranean mussel</name>
    <dbReference type="NCBI Taxonomy" id="29158"/>
    <lineage>
        <taxon>Eukaryota</taxon>
        <taxon>Metazoa</taxon>
        <taxon>Spiralia</taxon>
        <taxon>Lophotrochozoa</taxon>
        <taxon>Mollusca</taxon>
        <taxon>Bivalvia</taxon>
        <taxon>Autobranchia</taxon>
        <taxon>Pteriomorphia</taxon>
        <taxon>Mytilida</taxon>
        <taxon>Mytiloidea</taxon>
        <taxon>Mytilidae</taxon>
        <taxon>Mytilinae</taxon>
        <taxon>Mytilus</taxon>
    </lineage>
</organism>
<accession>A0A8B6C613</accession>
<gene>
    <name evidence="2" type="ORF">MGAL_10B016403</name>
</gene>
<name>A0A8B6C613_MYTGA</name>
<feature type="chain" id="PRO_5032375400" description="VWFC domain-containing protein" evidence="1">
    <location>
        <begin position="19"/>
        <end position="106"/>
    </location>
</feature>
<feature type="signal peptide" evidence="1">
    <location>
        <begin position="1"/>
        <end position="18"/>
    </location>
</feature>
<protein>
    <recommendedName>
        <fullName evidence="4">VWFC domain-containing protein</fullName>
    </recommendedName>
</protein>
<sequence>MNGTMYVVFAVLVAYVRCATHYIPQTDCVYNGAIVKDGDQFDRIENCETCQCYKGGISCYGFGQHIVDHRYDCKIVKVDNCWEEAVLVSEESTPCPSFSAVPMGRK</sequence>